<sequence length="132" mass="14227">MPPIEGPVFFASFQLPEHGVRGVLQPRLPDSAGSAACSRSSVASGRFAKRNDAVTSAPRAGRVCRVSAQAEQKLPNRPPRCTDNPAEPATRGQIEPRAAEKVVLQQARPLVRDHWLIVQTPAGTEEGIKLKD</sequence>
<dbReference type="Proteomes" id="UP000554235">
    <property type="component" value="Unassembled WGS sequence"/>
</dbReference>
<organism evidence="2 3">
    <name type="scientific">Fusarium albosuccineum</name>
    <dbReference type="NCBI Taxonomy" id="1237068"/>
    <lineage>
        <taxon>Eukaryota</taxon>
        <taxon>Fungi</taxon>
        <taxon>Dikarya</taxon>
        <taxon>Ascomycota</taxon>
        <taxon>Pezizomycotina</taxon>
        <taxon>Sordariomycetes</taxon>
        <taxon>Hypocreomycetidae</taxon>
        <taxon>Hypocreales</taxon>
        <taxon>Nectriaceae</taxon>
        <taxon>Fusarium</taxon>
        <taxon>Fusarium decemcellulare species complex</taxon>
    </lineage>
</organism>
<evidence type="ECO:0000313" key="2">
    <source>
        <dbReference type="EMBL" id="KAF4464236.1"/>
    </source>
</evidence>
<evidence type="ECO:0000313" key="3">
    <source>
        <dbReference type="Proteomes" id="UP000554235"/>
    </source>
</evidence>
<feature type="region of interest" description="Disordered" evidence="1">
    <location>
        <begin position="70"/>
        <end position="96"/>
    </location>
</feature>
<keyword evidence="3" id="KW-1185">Reference proteome</keyword>
<dbReference type="EMBL" id="JAADYS010001223">
    <property type="protein sequence ID" value="KAF4464236.1"/>
    <property type="molecule type" value="Genomic_DNA"/>
</dbReference>
<accession>A0A8H4PCF1</accession>
<protein>
    <submittedName>
        <fullName evidence="2">Uncharacterized protein</fullName>
    </submittedName>
</protein>
<gene>
    <name evidence="2" type="ORF">FALBO_8941</name>
</gene>
<evidence type="ECO:0000256" key="1">
    <source>
        <dbReference type="SAM" id="MobiDB-lite"/>
    </source>
</evidence>
<comment type="caution">
    <text evidence="2">The sequence shown here is derived from an EMBL/GenBank/DDBJ whole genome shotgun (WGS) entry which is preliminary data.</text>
</comment>
<name>A0A8H4PCF1_9HYPO</name>
<reference evidence="2 3" key="1">
    <citation type="submission" date="2020-01" db="EMBL/GenBank/DDBJ databases">
        <title>Identification and distribution of gene clusters putatively required for synthesis of sphingolipid metabolism inhibitors in phylogenetically diverse species of the filamentous fungus Fusarium.</title>
        <authorList>
            <person name="Kim H.-S."/>
            <person name="Busman M."/>
            <person name="Brown D.W."/>
            <person name="Divon H."/>
            <person name="Uhlig S."/>
            <person name="Proctor R.H."/>
        </authorList>
    </citation>
    <scope>NUCLEOTIDE SEQUENCE [LARGE SCALE GENOMIC DNA]</scope>
    <source>
        <strain evidence="2 3">NRRL 20459</strain>
    </source>
</reference>
<proteinExistence type="predicted"/>
<dbReference type="AlphaFoldDB" id="A0A8H4PCF1"/>